<proteinExistence type="predicted"/>
<accession>A0A2N6P1H3</accession>
<name>A0A2N6P1H3_BEABA</name>
<evidence type="ECO:0000313" key="2">
    <source>
        <dbReference type="Proteomes" id="UP000235728"/>
    </source>
</evidence>
<dbReference type="Proteomes" id="UP000235728">
    <property type="component" value="Unassembled WGS sequence"/>
</dbReference>
<gene>
    <name evidence="1" type="ORF">BM221_000788</name>
</gene>
<protein>
    <submittedName>
        <fullName evidence="1">Uncharacterized protein</fullName>
    </submittedName>
</protein>
<organism evidence="1 2">
    <name type="scientific">Beauveria bassiana</name>
    <name type="common">White muscardine disease fungus</name>
    <name type="synonym">Tritirachium shiotae</name>
    <dbReference type="NCBI Taxonomy" id="176275"/>
    <lineage>
        <taxon>Eukaryota</taxon>
        <taxon>Fungi</taxon>
        <taxon>Dikarya</taxon>
        <taxon>Ascomycota</taxon>
        <taxon>Pezizomycotina</taxon>
        <taxon>Sordariomycetes</taxon>
        <taxon>Hypocreomycetidae</taxon>
        <taxon>Hypocreales</taxon>
        <taxon>Cordycipitaceae</taxon>
        <taxon>Beauveria</taxon>
    </lineage>
</organism>
<sequence>MRKGWDVPKYTASRRPRSACLRAGTPESVEAHRCTAPGRSSPAGVLFPPREAKLQRGVLRRWRGKALGAVNHALRHVGEEAADAERAVLGALAKTGEPLVDDDFDAVGAELRIVEFLGELGGGAVVRIGGGNGVEDADEGWV</sequence>
<evidence type="ECO:0000313" key="1">
    <source>
        <dbReference type="EMBL" id="PMB73367.1"/>
    </source>
</evidence>
<dbReference type="AlphaFoldDB" id="A0A2N6P1H3"/>
<reference evidence="1 2" key="1">
    <citation type="journal article" date="2016" name="Appl. Microbiol. Biotechnol.">
        <title>Characterization of T-DNA insertion mutants with decreased virulence in the entomopathogenic fungus Beauveria bassiana JEF-007.</title>
        <authorList>
            <person name="Kim S."/>
            <person name="Lee S.J."/>
            <person name="Nai Y.S."/>
            <person name="Yu J.S."/>
            <person name="Lee M.R."/>
            <person name="Yang Y.T."/>
            <person name="Kim J.S."/>
        </authorList>
    </citation>
    <scope>NUCLEOTIDE SEQUENCE [LARGE SCALE GENOMIC DNA]</scope>
    <source>
        <strain evidence="1 2">JEF-007</strain>
    </source>
</reference>
<comment type="caution">
    <text evidence="1">The sequence shown here is derived from an EMBL/GenBank/DDBJ whole genome shotgun (WGS) entry which is preliminary data.</text>
</comment>
<dbReference type="EMBL" id="MRVG01000001">
    <property type="protein sequence ID" value="PMB73367.1"/>
    <property type="molecule type" value="Genomic_DNA"/>
</dbReference>